<protein>
    <submittedName>
        <fullName evidence="1">Uncharacterized protein</fullName>
    </submittedName>
</protein>
<keyword evidence="2" id="KW-1185">Reference proteome</keyword>
<reference evidence="1 2" key="1">
    <citation type="submission" date="2018-09" db="EMBL/GenBank/DDBJ databases">
        <title>Complete genome sequence of Euzebya sp. DY32-46 isolated from seawater of Pacific Ocean.</title>
        <authorList>
            <person name="Xu L."/>
            <person name="Wu Y.-H."/>
            <person name="Xu X.-W."/>
        </authorList>
    </citation>
    <scope>NUCLEOTIDE SEQUENCE [LARGE SCALE GENOMIC DNA]</scope>
    <source>
        <strain evidence="1 2">DY32-46</strain>
    </source>
</reference>
<dbReference type="InterPro" id="IPR038693">
    <property type="entry name" value="PaaB_sf"/>
</dbReference>
<organism evidence="1 2">
    <name type="scientific">Euzebya pacifica</name>
    <dbReference type="NCBI Taxonomy" id="1608957"/>
    <lineage>
        <taxon>Bacteria</taxon>
        <taxon>Bacillati</taxon>
        <taxon>Actinomycetota</taxon>
        <taxon>Nitriliruptoria</taxon>
        <taxon>Euzebyales</taxon>
    </lineage>
</organism>
<dbReference type="EMBL" id="CP031165">
    <property type="protein sequence ID" value="AXV06045.1"/>
    <property type="molecule type" value="Genomic_DNA"/>
</dbReference>
<dbReference type="Gene3D" id="3.10.20.520">
    <property type="entry name" value="Phenylacetic acid degradation B"/>
    <property type="match status" value="1"/>
</dbReference>
<dbReference type="InterPro" id="IPR009359">
    <property type="entry name" value="PaaB"/>
</dbReference>
<dbReference type="KEGG" id="euz:DVS28_a1346"/>
<evidence type="ECO:0000313" key="1">
    <source>
        <dbReference type="EMBL" id="AXV06045.1"/>
    </source>
</evidence>
<dbReference type="Proteomes" id="UP000264006">
    <property type="component" value="Chromosome"/>
</dbReference>
<evidence type="ECO:0000313" key="2">
    <source>
        <dbReference type="Proteomes" id="UP000264006"/>
    </source>
</evidence>
<proteinExistence type="predicted"/>
<dbReference type="Pfam" id="PF06243">
    <property type="entry name" value="PaaB"/>
    <property type="match status" value="1"/>
</dbReference>
<accession>A0A346XUZ8</accession>
<sequence length="102" mass="11424">MLQKRREDDDWETVGYVRAPDREMALGFALHSFFRHGEGVDCAIRDGDDVVPVADSRDVVGATDKSYRVSAGYPLGPKRRRAEQRIADLGVRIEGTRPGVHQ</sequence>
<gene>
    <name evidence="1" type="ORF">DVS28_a1346</name>
</gene>
<dbReference type="AlphaFoldDB" id="A0A346XUZ8"/>
<name>A0A346XUZ8_9ACTN</name>